<organism evidence="2 3">
    <name type="scientific">Dictyobacter aurantiacus</name>
    <dbReference type="NCBI Taxonomy" id="1936993"/>
    <lineage>
        <taxon>Bacteria</taxon>
        <taxon>Bacillati</taxon>
        <taxon>Chloroflexota</taxon>
        <taxon>Ktedonobacteria</taxon>
        <taxon>Ktedonobacterales</taxon>
        <taxon>Dictyobacteraceae</taxon>
        <taxon>Dictyobacter</taxon>
    </lineage>
</organism>
<dbReference type="SUPFAM" id="SSF100950">
    <property type="entry name" value="NagB/RpiA/CoA transferase-like"/>
    <property type="match status" value="1"/>
</dbReference>
<evidence type="ECO:0000313" key="3">
    <source>
        <dbReference type="Proteomes" id="UP000287224"/>
    </source>
</evidence>
<dbReference type="EMBL" id="BIFQ01000001">
    <property type="protein sequence ID" value="GCE04034.1"/>
    <property type="molecule type" value="Genomic_DNA"/>
</dbReference>
<comment type="similarity">
    <text evidence="1">Belongs to the eIF-2B alpha/beta/delta subunits family.</text>
</comment>
<dbReference type="GO" id="GO:0019509">
    <property type="term" value="P:L-methionine salvage from methylthioadenosine"/>
    <property type="evidence" value="ECO:0007669"/>
    <property type="project" value="TreeGrafter"/>
</dbReference>
<dbReference type="InterPro" id="IPR042529">
    <property type="entry name" value="IF_2B-like_C"/>
</dbReference>
<dbReference type="OrthoDB" id="6113936at2"/>
<dbReference type="Proteomes" id="UP000287224">
    <property type="component" value="Unassembled WGS sequence"/>
</dbReference>
<dbReference type="Gene3D" id="3.40.50.10470">
    <property type="entry name" value="Translation initiation factor eif-2b, domain 2"/>
    <property type="match status" value="1"/>
</dbReference>
<dbReference type="Gene3D" id="1.20.120.420">
    <property type="entry name" value="translation initiation factor eif-2b, domain 1"/>
    <property type="match status" value="1"/>
</dbReference>
<dbReference type="InterPro" id="IPR027363">
    <property type="entry name" value="M1Pi_N"/>
</dbReference>
<dbReference type="Pfam" id="PF01008">
    <property type="entry name" value="IF-2B"/>
    <property type="match status" value="1"/>
</dbReference>
<name>A0A401ZAY8_9CHLR</name>
<dbReference type="InterPro" id="IPR037171">
    <property type="entry name" value="NagB/RpiA_transferase-like"/>
</dbReference>
<reference evidence="3" key="1">
    <citation type="submission" date="2018-12" db="EMBL/GenBank/DDBJ databases">
        <title>Tengunoibacter tsumagoiensis gen. nov., sp. nov., Dictyobacter kobayashii sp. nov., D. alpinus sp. nov., and D. joshuensis sp. nov. and description of Dictyobacteraceae fam. nov. within the order Ktedonobacterales isolated from Tengu-no-mugimeshi.</title>
        <authorList>
            <person name="Wang C.M."/>
            <person name="Zheng Y."/>
            <person name="Sakai Y."/>
            <person name="Toyoda A."/>
            <person name="Minakuchi Y."/>
            <person name="Abe K."/>
            <person name="Yokota A."/>
            <person name="Yabe S."/>
        </authorList>
    </citation>
    <scope>NUCLEOTIDE SEQUENCE [LARGE SCALE GENOMIC DNA]</scope>
    <source>
        <strain evidence="3">S-27</strain>
    </source>
</reference>
<sequence>METVEQRIQQVCEDREHGSRWLVKETITILRDLARDEQRPASERLRLLASGARQIVQARPAMGALSSAVGHVIQAHEEGLEAMGKAAQQLLDDYASATGRMAEHARPYVKGRLMTCSISGTVLEVLVALKDQIEHVTVLEGRPRYEGRAMAQALHEKGIAVTIITDAQADIFLPQCQGVVVGADSLLINGDLLNKAGTTLLAWAARGHDVPFYVLSETLKISPKRWHEHDPARIASNLALLEEKEPQEVFADAPSGIQVRNFYFDHTPYRLLTHVITENGLLDRRRIREIAVTTRANERLLSKWHP</sequence>
<proteinExistence type="inferred from homology"/>
<keyword evidence="2" id="KW-0648">Protein biosynthesis</keyword>
<gene>
    <name evidence="2" type="ORF">KDAU_13630</name>
</gene>
<dbReference type="PANTHER" id="PTHR43475:SF3">
    <property type="entry name" value="TRANSLATION INITIATION FACTOR EIF-2B SUBUNIT FAMILY PROTEIN (AFU_ORTHOLOGUE AFUA_2G14290)"/>
    <property type="match status" value="1"/>
</dbReference>
<protein>
    <submittedName>
        <fullName evidence="2">Translation initiation factor IF-2</fullName>
    </submittedName>
</protein>
<dbReference type="AlphaFoldDB" id="A0A401ZAY8"/>
<evidence type="ECO:0000313" key="2">
    <source>
        <dbReference type="EMBL" id="GCE04034.1"/>
    </source>
</evidence>
<dbReference type="GO" id="GO:0003743">
    <property type="term" value="F:translation initiation factor activity"/>
    <property type="evidence" value="ECO:0007669"/>
    <property type="project" value="UniProtKB-KW"/>
</dbReference>
<dbReference type="GO" id="GO:0046523">
    <property type="term" value="F:S-methyl-5-thioribose-1-phosphate isomerase activity"/>
    <property type="evidence" value="ECO:0007669"/>
    <property type="project" value="TreeGrafter"/>
</dbReference>
<dbReference type="RefSeq" id="WP_126595230.1">
    <property type="nucleotide sequence ID" value="NZ_BIFQ01000001.1"/>
</dbReference>
<dbReference type="PANTHER" id="PTHR43475">
    <property type="entry name" value="METHYLTHIORIBOSE-1-PHOSPHATE ISOMERASE"/>
    <property type="match status" value="1"/>
</dbReference>
<dbReference type="InterPro" id="IPR000649">
    <property type="entry name" value="IF-2B-related"/>
</dbReference>
<accession>A0A401ZAY8</accession>
<keyword evidence="2" id="KW-0396">Initiation factor</keyword>
<evidence type="ECO:0000256" key="1">
    <source>
        <dbReference type="RuleBase" id="RU003814"/>
    </source>
</evidence>
<comment type="caution">
    <text evidence="2">The sequence shown here is derived from an EMBL/GenBank/DDBJ whole genome shotgun (WGS) entry which is preliminary data.</text>
</comment>
<keyword evidence="3" id="KW-1185">Reference proteome</keyword>